<dbReference type="PROSITE" id="PS50054">
    <property type="entry name" value="TYR_PHOSPHATASE_DUAL"/>
    <property type="match status" value="1"/>
</dbReference>
<evidence type="ECO:0000259" key="5">
    <source>
        <dbReference type="PROSITE" id="PS50054"/>
    </source>
</evidence>
<feature type="compositionally biased region" description="Polar residues" evidence="4">
    <location>
        <begin position="135"/>
        <end position="162"/>
    </location>
</feature>
<feature type="domain" description="Tyrosine-protein phosphatase" evidence="5">
    <location>
        <begin position="397"/>
        <end position="545"/>
    </location>
</feature>
<dbReference type="GO" id="GO:0004721">
    <property type="term" value="F:phosphoprotein phosphatase activity"/>
    <property type="evidence" value="ECO:0007669"/>
    <property type="project" value="UniProtKB-KW"/>
</dbReference>
<evidence type="ECO:0000259" key="7">
    <source>
        <dbReference type="PROSITE" id="PS50114"/>
    </source>
</evidence>
<protein>
    <recommendedName>
        <fullName evidence="10">Protein-tyrosine-phosphatase</fullName>
    </recommendedName>
</protein>
<keyword evidence="3" id="KW-0863">Zinc-finger</keyword>
<comment type="caution">
    <text evidence="8">The sequence shown here is derived from an EMBL/GenBank/DDBJ whole genome shotgun (WGS) entry which is preliminary data.</text>
</comment>
<dbReference type="Proteomes" id="UP000241769">
    <property type="component" value="Unassembled WGS sequence"/>
</dbReference>
<dbReference type="InterPro" id="IPR020422">
    <property type="entry name" value="TYR_PHOSPHATASE_DUAL_dom"/>
</dbReference>
<dbReference type="EMBL" id="MDYQ01000056">
    <property type="protein sequence ID" value="PRP84815.1"/>
    <property type="molecule type" value="Genomic_DNA"/>
</dbReference>
<dbReference type="GO" id="GO:0043565">
    <property type="term" value="F:sequence-specific DNA binding"/>
    <property type="evidence" value="ECO:0007669"/>
    <property type="project" value="InterPro"/>
</dbReference>
<evidence type="ECO:0000256" key="1">
    <source>
        <dbReference type="ARBA" id="ARBA00022801"/>
    </source>
</evidence>
<sequence>MINSAQHKQFRGISLTVSIHEEVHWNHRDRPVKRTATENYQRQAIEAMGGVKILLPASQMGNDRLPSIRLDTDLVDMWEERSPKRQRTCTIETPLRNPVASIAHIINGPDSPPSFEWENTQQPPSPVWKMARSPSPLQDNTPHTTQDDSIPTSDASSTPNSSTLLLRAPSCMSCGTKSTPAWRNGGTTSEGKKRILCNACGLRYRRGRKSGPQTPQLKGVIYLPNKESHPITGSQSYWIPQVLYWWRVQQATSGIEARNTLIIGALCLFRSRHATSLKILTSPGTLVLLEYHLYLERTRSTPRHNNPSRIRRAAGKTLSNIDIICPRTGRAISPRSYLPASARKPAANFAKRRGLTIQVEPVHPKRFATDTSIGTPTSNSCRQLENLNTYDSIMSPIPLSEDSRHTFLYIGSAKVAQNRELLLRNGITHILDCAGDLQSGASPPWRSSFVYKSLPITDRPSEDITLHFREVIPFLEDAQASSGRVLVHCAKGISRSAAVVISFVMYRSRMSFTDALALVQRSRPICDPNAGFSMCLLEWERSLPEAPMRPSSRPSSRG</sequence>
<dbReference type="PANTHER" id="PTHR46381:SF2">
    <property type="entry name" value="MAP KINASE PHOSPHATASE"/>
    <property type="match status" value="1"/>
</dbReference>
<keyword evidence="9" id="KW-1185">Reference proteome</keyword>
<reference evidence="8 9" key="1">
    <citation type="journal article" date="2018" name="Genome Biol. Evol.">
        <title>Multiple Roots of Fruiting Body Formation in Amoebozoa.</title>
        <authorList>
            <person name="Hillmann F."/>
            <person name="Forbes G."/>
            <person name="Novohradska S."/>
            <person name="Ferling I."/>
            <person name="Riege K."/>
            <person name="Groth M."/>
            <person name="Westermann M."/>
            <person name="Marz M."/>
            <person name="Spaller T."/>
            <person name="Winckler T."/>
            <person name="Schaap P."/>
            <person name="Glockner G."/>
        </authorList>
    </citation>
    <scope>NUCLEOTIDE SEQUENCE [LARGE SCALE GENOMIC DNA]</scope>
    <source>
        <strain evidence="8 9">Jena</strain>
    </source>
</reference>
<dbReference type="InterPro" id="IPR029021">
    <property type="entry name" value="Prot-tyrosine_phosphatase-like"/>
</dbReference>
<feature type="domain" description="GATA-type" evidence="7">
    <location>
        <begin position="170"/>
        <end position="226"/>
    </location>
</feature>
<dbReference type="SUPFAM" id="SSF52799">
    <property type="entry name" value="(Phosphotyrosine protein) phosphatases II"/>
    <property type="match status" value="1"/>
</dbReference>
<keyword evidence="1" id="KW-0378">Hydrolase</keyword>
<keyword evidence="3" id="KW-0479">Metal-binding</keyword>
<dbReference type="STRING" id="1890364.A0A2P6NLG8"/>
<dbReference type="SMART" id="SM00401">
    <property type="entry name" value="ZnF_GATA"/>
    <property type="match status" value="1"/>
</dbReference>
<evidence type="ECO:0000256" key="4">
    <source>
        <dbReference type="SAM" id="MobiDB-lite"/>
    </source>
</evidence>
<dbReference type="GO" id="GO:0008270">
    <property type="term" value="F:zinc ion binding"/>
    <property type="evidence" value="ECO:0007669"/>
    <property type="project" value="UniProtKB-KW"/>
</dbReference>
<feature type="domain" description="Tyrosine specific protein phosphatases" evidence="6">
    <location>
        <begin position="466"/>
        <end position="524"/>
    </location>
</feature>
<accession>A0A2P6NLG8</accession>
<dbReference type="InterPro" id="IPR016130">
    <property type="entry name" value="Tyr_Pase_AS"/>
</dbReference>
<feature type="region of interest" description="Disordered" evidence="4">
    <location>
        <begin position="108"/>
        <end position="162"/>
    </location>
</feature>
<dbReference type="AlphaFoldDB" id="A0A2P6NLG8"/>
<dbReference type="Pfam" id="PF00782">
    <property type="entry name" value="DSPc"/>
    <property type="match status" value="1"/>
</dbReference>
<keyword evidence="3" id="KW-0862">Zinc</keyword>
<dbReference type="InterPro" id="IPR000340">
    <property type="entry name" value="Dual-sp_phosphatase_cat-dom"/>
</dbReference>
<dbReference type="InParanoid" id="A0A2P6NLG8"/>
<evidence type="ECO:0000256" key="2">
    <source>
        <dbReference type="ARBA" id="ARBA00022912"/>
    </source>
</evidence>
<dbReference type="SMART" id="SM00195">
    <property type="entry name" value="DSPc"/>
    <property type="match status" value="1"/>
</dbReference>
<dbReference type="SUPFAM" id="SSF57716">
    <property type="entry name" value="Glucocorticoid receptor-like (DNA-binding domain)"/>
    <property type="match status" value="1"/>
</dbReference>
<dbReference type="GO" id="GO:0006355">
    <property type="term" value="P:regulation of DNA-templated transcription"/>
    <property type="evidence" value="ECO:0007669"/>
    <property type="project" value="InterPro"/>
</dbReference>
<dbReference type="CDD" id="cd14498">
    <property type="entry name" value="DSP"/>
    <property type="match status" value="1"/>
</dbReference>
<dbReference type="Gene3D" id="3.30.50.10">
    <property type="entry name" value="Erythroid Transcription Factor GATA-1, subunit A"/>
    <property type="match status" value="1"/>
</dbReference>
<name>A0A2P6NLG8_9EUKA</name>
<evidence type="ECO:0000313" key="8">
    <source>
        <dbReference type="EMBL" id="PRP84815.1"/>
    </source>
</evidence>
<evidence type="ECO:0000313" key="9">
    <source>
        <dbReference type="Proteomes" id="UP000241769"/>
    </source>
</evidence>
<dbReference type="CDD" id="cd00202">
    <property type="entry name" value="ZnF_GATA"/>
    <property type="match status" value="1"/>
</dbReference>
<evidence type="ECO:0008006" key="10">
    <source>
        <dbReference type="Google" id="ProtNLM"/>
    </source>
</evidence>
<dbReference type="Gene3D" id="3.90.190.10">
    <property type="entry name" value="Protein tyrosine phosphatase superfamily"/>
    <property type="match status" value="1"/>
</dbReference>
<dbReference type="PROSITE" id="PS50056">
    <property type="entry name" value="TYR_PHOSPHATASE_2"/>
    <property type="match status" value="1"/>
</dbReference>
<gene>
    <name evidence="8" type="ORF">PROFUN_07469</name>
</gene>
<dbReference type="InterPro" id="IPR000679">
    <property type="entry name" value="Znf_GATA"/>
</dbReference>
<keyword evidence="2" id="KW-0904">Protein phosphatase</keyword>
<proteinExistence type="predicted"/>
<evidence type="ECO:0000256" key="3">
    <source>
        <dbReference type="PROSITE-ProRule" id="PRU00094"/>
    </source>
</evidence>
<dbReference type="PANTHER" id="PTHR46381">
    <property type="entry name" value="MKPA PROTEIN"/>
    <property type="match status" value="1"/>
</dbReference>
<evidence type="ECO:0000259" key="6">
    <source>
        <dbReference type="PROSITE" id="PS50056"/>
    </source>
</evidence>
<dbReference type="PROSITE" id="PS00383">
    <property type="entry name" value="TYR_PHOSPHATASE_1"/>
    <property type="match status" value="1"/>
</dbReference>
<dbReference type="PROSITE" id="PS50114">
    <property type="entry name" value="GATA_ZN_FINGER_2"/>
    <property type="match status" value="1"/>
</dbReference>
<dbReference type="InterPro" id="IPR013088">
    <property type="entry name" value="Znf_NHR/GATA"/>
</dbReference>
<organism evidence="8 9">
    <name type="scientific">Planoprotostelium fungivorum</name>
    <dbReference type="NCBI Taxonomy" id="1890364"/>
    <lineage>
        <taxon>Eukaryota</taxon>
        <taxon>Amoebozoa</taxon>
        <taxon>Evosea</taxon>
        <taxon>Variosea</taxon>
        <taxon>Cavosteliida</taxon>
        <taxon>Cavosteliaceae</taxon>
        <taxon>Planoprotostelium</taxon>
    </lineage>
</organism>
<dbReference type="OrthoDB" id="10252009at2759"/>
<dbReference type="InterPro" id="IPR000387">
    <property type="entry name" value="Tyr_Pase_dom"/>
</dbReference>
<dbReference type="Pfam" id="PF00320">
    <property type="entry name" value="GATA"/>
    <property type="match status" value="1"/>
</dbReference>